<dbReference type="OrthoDB" id="1187707at2"/>
<feature type="region of interest" description="Disordered" evidence="1">
    <location>
        <begin position="1"/>
        <end position="22"/>
    </location>
</feature>
<sequence>MGGQLHPAVPADPHPGGTPWIGKAADAAQQQAYDDRLKVVGWADQLHNASTAAKTGAQRIAAARNAVLTAVSNAQQAGYTVGEDFMLSSRETGDAAFLAARRAQAEALAADIRSRVGELIAADQQVATTITTAADGLGGAAFPEAGDGSGGVSGLDNRTGAGDGTDKPKIQLVDHETAPGPPDVPGVPPDSPFVGDTRYGHWQDVSPSPTGPYAHGETGRLAIKWQPFDAEKQGDFTPGLGGTTGMYTPGKNWADPDAPPWAQYQEAYRFRVAGFQPTENTRQVTENGRTVTQQWVQNTYEFQRNTRVLLGGDVLADRPSDIAGLSPPPHIDHDWKPITLPEIASLSATNPTTTYYVPNECGPQSTFVGGLPGGGYAAQPTVPSMRPSSGGPLIQVPG</sequence>
<evidence type="ECO:0000313" key="2">
    <source>
        <dbReference type="EMBL" id="ORB55998.1"/>
    </source>
</evidence>
<evidence type="ECO:0008006" key="4">
    <source>
        <dbReference type="Google" id="ProtNLM"/>
    </source>
</evidence>
<organism evidence="2 3">
    <name type="scientific">Mycolicibacterium rhodesiae</name>
    <name type="common">Mycobacterium rhodesiae</name>
    <dbReference type="NCBI Taxonomy" id="36814"/>
    <lineage>
        <taxon>Bacteria</taxon>
        <taxon>Bacillati</taxon>
        <taxon>Actinomycetota</taxon>
        <taxon>Actinomycetes</taxon>
        <taxon>Mycobacteriales</taxon>
        <taxon>Mycobacteriaceae</taxon>
        <taxon>Mycolicibacterium</taxon>
    </lineage>
</organism>
<gene>
    <name evidence="2" type="ORF">BST42_06315</name>
</gene>
<reference evidence="2 3" key="1">
    <citation type="submission" date="2016-12" db="EMBL/GenBank/DDBJ databases">
        <title>The new phylogeny of genus Mycobacterium.</title>
        <authorList>
            <person name="Tortoli E."/>
            <person name="Trovato A."/>
            <person name="Cirillo D.M."/>
        </authorList>
    </citation>
    <scope>NUCLEOTIDE SEQUENCE [LARGE SCALE GENOMIC DNA]</scope>
    <source>
        <strain evidence="2 3">DSM 44223</strain>
    </source>
</reference>
<evidence type="ECO:0000313" key="3">
    <source>
        <dbReference type="Proteomes" id="UP000192534"/>
    </source>
</evidence>
<comment type="caution">
    <text evidence="2">The sequence shown here is derived from an EMBL/GenBank/DDBJ whole genome shotgun (WGS) entry which is preliminary data.</text>
</comment>
<name>A0A1X0J2Q0_MYCRH</name>
<dbReference type="RefSeq" id="WP_083117699.1">
    <property type="nucleotide sequence ID" value="NZ_JACKUO010000022.1"/>
</dbReference>
<feature type="region of interest" description="Disordered" evidence="1">
    <location>
        <begin position="142"/>
        <end position="168"/>
    </location>
</feature>
<evidence type="ECO:0000256" key="1">
    <source>
        <dbReference type="SAM" id="MobiDB-lite"/>
    </source>
</evidence>
<dbReference type="EMBL" id="MVIH01000002">
    <property type="protein sequence ID" value="ORB55998.1"/>
    <property type="molecule type" value="Genomic_DNA"/>
</dbReference>
<protein>
    <recommendedName>
        <fullName evidence="4">Transmembrane protein</fullName>
    </recommendedName>
</protein>
<dbReference type="Proteomes" id="UP000192534">
    <property type="component" value="Unassembled WGS sequence"/>
</dbReference>
<dbReference type="AlphaFoldDB" id="A0A1X0J2Q0"/>
<feature type="region of interest" description="Disordered" evidence="1">
    <location>
        <begin position="378"/>
        <end position="398"/>
    </location>
</feature>
<proteinExistence type="predicted"/>
<accession>A0A1X0J2Q0</accession>
<keyword evidence="3" id="KW-1185">Reference proteome</keyword>